<evidence type="ECO:0000256" key="7">
    <source>
        <dbReference type="ARBA" id="ARBA00023316"/>
    </source>
</evidence>
<dbReference type="AlphaFoldDB" id="A2Q1K3"/>
<evidence type="ECO:0000256" key="2">
    <source>
        <dbReference type="ARBA" id="ARBA00008834"/>
    </source>
</evidence>
<dbReference type="Pfam" id="PF00295">
    <property type="entry name" value="Glyco_hydro_28"/>
    <property type="match status" value="1"/>
</dbReference>
<keyword evidence="5 8" id="KW-0378">Hydrolase</keyword>
<sequence>MNNFSNPVIIDQEYCPWNQCSKFSSKIKISKVTFKNIMGIFATQNCVVLIRSNGVPYEEVVLSNIDLTFNGVTVNATCANVKP</sequence>
<proteinExistence type="inferred from homology"/>
<reference evidence="9" key="1">
    <citation type="submission" date="2004-05" db="EMBL/GenBank/DDBJ databases">
        <authorList>
            <person name="Town C.D."/>
        </authorList>
    </citation>
    <scope>NUCLEOTIDE SEQUENCE</scope>
</reference>
<keyword evidence="6 8" id="KW-0326">Glycosidase</keyword>
<keyword evidence="3" id="KW-0134">Cell wall</keyword>
<comment type="subcellular location">
    <subcellularLocation>
        <location evidence="1">Secreted</location>
        <location evidence="1">Cell wall</location>
    </subcellularLocation>
</comment>
<gene>
    <name evidence="9" type="ORF">MtrDRAFT_AC148918g28v2</name>
</gene>
<keyword evidence="9" id="KW-0456">Lyase</keyword>
<evidence type="ECO:0000256" key="1">
    <source>
        <dbReference type="ARBA" id="ARBA00004191"/>
    </source>
</evidence>
<dbReference type="InterPro" id="IPR012334">
    <property type="entry name" value="Pectin_lyas_fold"/>
</dbReference>
<evidence type="ECO:0000256" key="8">
    <source>
        <dbReference type="RuleBase" id="RU361169"/>
    </source>
</evidence>
<dbReference type="PANTHER" id="PTHR31375">
    <property type="match status" value="1"/>
</dbReference>
<dbReference type="SUPFAM" id="SSF51126">
    <property type="entry name" value="Pectin lyase-like"/>
    <property type="match status" value="1"/>
</dbReference>
<reference evidence="9" key="2">
    <citation type="submission" date="2007-03" db="EMBL/GenBank/DDBJ databases">
        <authorList>
            <consortium name="The International Medicago Genome Annotation Group"/>
        </authorList>
    </citation>
    <scope>NUCLEOTIDE SEQUENCE</scope>
</reference>
<keyword evidence="7" id="KW-0961">Cell wall biogenesis/degradation</keyword>
<accession>A2Q1K3</accession>
<dbReference type="GO" id="GO:0005975">
    <property type="term" value="P:carbohydrate metabolic process"/>
    <property type="evidence" value="ECO:0007669"/>
    <property type="project" value="InterPro"/>
</dbReference>
<dbReference type="InterPro" id="IPR000743">
    <property type="entry name" value="Glyco_hydro_28"/>
</dbReference>
<dbReference type="Gene3D" id="2.160.20.10">
    <property type="entry name" value="Single-stranded right-handed beta-helix, Pectin lyase-like"/>
    <property type="match status" value="1"/>
</dbReference>
<name>A2Q1K3_MEDTR</name>
<dbReference type="GO" id="GO:0071555">
    <property type="term" value="P:cell wall organization"/>
    <property type="evidence" value="ECO:0007669"/>
    <property type="project" value="UniProtKB-KW"/>
</dbReference>
<evidence type="ECO:0000313" key="9">
    <source>
        <dbReference type="EMBL" id="ABN05818.1"/>
    </source>
</evidence>
<comment type="similarity">
    <text evidence="2 8">Belongs to the glycosyl hydrolase 28 family.</text>
</comment>
<evidence type="ECO:0000256" key="6">
    <source>
        <dbReference type="ARBA" id="ARBA00023295"/>
    </source>
</evidence>
<dbReference type="CAZy" id="GH28">
    <property type="family name" value="Glycoside Hydrolase Family 28"/>
</dbReference>
<organism evidence="9">
    <name type="scientific">Medicago truncatula</name>
    <name type="common">Barrel medic</name>
    <name type="synonym">Medicago tribuloides</name>
    <dbReference type="NCBI Taxonomy" id="3880"/>
    <lineage>
        <taxon>Eukaryota</taxon>
        <taxon>Viridiplantae</taxon>
        <taxon>Streptophyta</taxon>
        <taxon>Embryophyta</taxon>
        <taxon>Tracheophyta</taxon>
        <taxon>Spermatophyta</taxon>
        <taxon>Magnoliopsida</taxon>
        <taxon>eudicotyledons</taxon>
        <taxon>Gunneridae</taxon>
        <taxon>Pentapetalae</taxon>
        <taxon>rosids</taxon>
        <taxon>fabids</taxon>
        <taxon>Fabales</taxon>
        <taxon>Fabaceae</taxon>
        <taxon>Papilionoideae</taxon>
        <taxon>50 kb inversion clade</taxon>
        <taxon>NPAAA clade</taxon>
        <taxon>Hologalegina</taxon>
        <taxon>IRL clade</taxon>
        <taxon>Trifolieae</taxon>
        <taxon>Medicago</taxon>
    </lineage>
</organism>
<dbReference type="EMBL" id="AC148918">
    <property type="protein sequence ID" value="ABN05818.1"/>
    <property type="molecule type" value="Genomic_DNA"/>
</dbReference>
<evidence type="ECO:0000256" key="4">
    <source>
        <dbReference type="ARBA" id="ARBA00022525"/>
    </source>
</evidence>
<evidence type="ECO:0000256" key="3">
    <source>
        <dbReference type="ARBA" id="ARBA00022512"/>
    </source>
</evidence>
<keyword evidence="4" id="KW-0964">Secreted</keyword>
<dbReference type="GO" id="GO:0004650">
    <property type="term" value="F:polygalacturonase activity"/>
    <property type="evidence" value="ECO:0007669"/>
    <property type="project" value="InterPro"/>
</dbReference>
<dbReference type="GO" id="GO:0016829">
    <property type="term" value="F:lyase activity"/>
    <property type="evidence" value="ECO:0007669"/>
    <property type="project" value="UniProtKB-KW"/>
</dbReference>
<dbReference type="InterPro" id="IPR011050">
    <property type="entry name" value="Pectin_lyase_fold/virulence"/>
</dbReference>
<evidence type="ECO:0000256" key="5">
    <source>
        <dbReference type="ARBA" id="ARBA00022801"/>
    </source>
</evidence>
<protein>
    <submittedName>
        <fullName evidence="9">Virulence factor, pectin lyase fold</fullName>
    </submittedName>
</protein>